<reference evidence="7" key="1">
    <citation type="submission" date="2011-08" db="EMBL/GenBank/DDBJ databases">
        <title>The draft genome of Latimeria chalumnae.</title>
        <authorList>
            <person name="Di Palma F."/>
            <person name="Alfoldi J."/>
            <person name="Johnson J."/>
            <person name="Berlin A."/>
            <person name="Gnerre S."/>
            <person name="Jaffe D."/>
            <person name="MacCallum I."/>
            <person name="Young S."/>
            <person name="Walker B.J."/>
            <person name="Lander E."/>
            <person name="Lindblad-Toh K."/>
        </authorList>
    </citation>
    <scope>NUCLEOTIDE SEQUENCE [LARGE SCALE GENOMIC DNA]</scope>
    <source>
        <strain evidence="7">Wild caught</strain>
    </source>
</reference>
<dbReference type="Gene3D" id="2.10.90.10">
    <property type="entry name" value="Cystine-knot cytokines"/>
    <property type="match status" value="1"/>
</dbReference>
<dbReference type="STRING" id="7897.ENSLACP00000008246"/>
<keyword evidence="3" id="KW-0202">Cytokine</keyword>
<dbReference type="OMA" id="TKERCNE"/>
<evidence type="ECO:0000313" key="6">
    <source>
        <dbReference type="Ensembl" id="ENSLACP00000008246.1"/>
    </source>
</evidence>
<dbReference type="GeneTree" id="ENSGT00940000156618"/>
<dbReference type="GO" id="GO:0005615">
    <property type="term" value="C:extracellular space"/>
    <property type="evidence" value="ECO:0007669"/>
    <property type="project" value="UniProtKB-KW"/>
</dbReference>
<keyword evidence="7" id="KW-1185">Reference proteome</keyword>
<keyword evidence="4" id="KW-0964">Secreted</keyword>
<sequence length="117" mass="13738">MYQPSKAIKMKLTEFTYGSDNTEKFGDVHSRSISPWNYTINHDPNRIPSEIREAKCLYMRCLDARGEQDNQLNSVPIKQEILVIKRHWKQCKYSYKLQRQVLIVGCSCVRPRVQTST</sequence>
<dbReference type="Ensembl" id="ENSLACT00000008312.1">
    <property type="protein sequence ID" value="ENSLACP00000008246.1"/>
    <property type="gene ID" value="ENSLACG00000007297.1"/>
</dbReference>
<dbReference type="InterPro" id="IPR010345">
    <property type="entry name" value="IL-17_fam"/>
</dbReference>
<evidence type="ECO:0000256" key="2">
    <source>
        <dbReference type="ARBA" id="ARBA00007236"/>
    </source>
</evidence>
<dbReference type="HOGENOM" id="CLU_118641_1_0_1"/>
<dbReference type="EMBL" id="AFYH01206613">
    <property type="status" value="NOT_ANNOTATED_CDS"/>
    <property type="molecule type" value="Genomic_DNA"/>
</dbReference>
<dbReference type="InterPro" id="IPR029034">
    <property type="entry name" value="Cystine-knot_cytokine"/>
</dbReference>
<comment type="similarity">
    <text evidence="2">Belongs to the IL-17 family.</text>
</comment>
<evidence type="ECO:0000256" key="4">
    <source>
        <dbReference type="ARBA" id="ARBA00022525"/>
    </source>
</evidence>
<dbReference type="Proteomes" id="UP000008672">
    <property type="component" value="Unassembled WGS sequence"/>
</dbReference>
<dbReference type="PRINTS" id="PR01932">
    <property type="entry name" value="INTRLEUKIN17"/>
</dbReference>
<dbReference type="SUPFAM" id="SSF57501">
    <property type="entry name" value="Cystine-knot cytokines"/>
    <property type="match status" value="1"/>
</dbReference>
<organism evidence="6 7">
    <name type="scientific">Latimeria chalumnae</name>
    <name type="common">Coelacanth</name>
    <dbReference type="NCBI Taxonomy" id="7897"/>
    <lineage>
        <taxon>Eukaryota</taxon>
        <taxon>Metazoa</taxon>
        <taxon>Chordata</taxon>
        <taxon>Craniata</taxon>
        <taxon>Vertebrata</taxon>
        <taxon>Euteleostomi</taxon>
        <taxon>Coelacanthiformes</taxon>
        <taxon>Coelacanthidae</taxon>
        <taxon>Latimeria</taxon>
    </lineage>
</organism>
<dbReference type="InterPro" id="IPR020440">
    <property type="entry name" value="IL-17_chr"/>
</dbReference>
<accession>H3AF25</accession>
<reference evidence="6" key="2">
    <citation type="submission" date="2025-08" db="UniProtKB">
        <authorList>
            <consortium name="Ensembl"/>
        </authorList>
    </citation>
    <scope>IDENTIFICATION</scope>
</reference>
<proteinExistence type="inferred from homology"/>
<dbReference type="GO" id="GO:0005125">
    <property type="term" value="F:cytokine activity"/>
    <property type="evidence" value="ECO:0007669"/>
    <property type="project" value="UniProtKB-KW"/>
</dbReference>
<evidence type="ECO:0000313" key="7">
    <source>
        <dbReference type="Proteomes" id="UP000008672"/>
    </source>
</evidence>
<dbReference type="AlphaFoldDB" id="H3AF25"/>
<evidence type="ECO:0000256" key="1">
    <source>
        <dbReference type="ARBA" id="ARBA00004613"/>
    </source>
</evidence>
<dbReference type="eggNOG" id="ENOG502S7W6">
    <property type="taxonomic scope" value="Eukaryota"/>
</dbReference>
<dbReference type="GO" id="GO:0006954">
    <property type="term" value="P:inflammatory response"/>
    <property type="evidence" value="ECO:0007669"/>
    <property type="project" value="InterPro"/>
</dbReference>
<protein>
    <submittedName>
        <fullName evidence="6">Uncharacterized protein</fullName>
    </submittedName>
</protein>
<comment type="subcellular location">
    <subcellularLocation>
        <location evidence="1">Secreted</location>
    </subcellularLocation>
</comment>
<dbReference type="InParanoid" id="H3AF25"/>
<evidence type="ECO:0000256" key="3">
    <source>
        <dbReference type="ARBA" id="ARBA00022514"/>
    </source>
</evidence>
<keyword evidence="5" id="KW-0732">Signal</keyword>
<dbReference type="Bgee" id="ENSLACG00000007297">
    <property type="expression patterns" value="Expressed in pharyngeal gill"/>
</dbReference>
<name>H3AF25_LATCH</name>
<dbReference type="Pfam" id="PF06083">
    <property type="entry name" value="IL17"/>
    <property type="match status" value="1"/>
</dbReference>
<evidence type="ECO:0000256" key="5">
    <source>
        <dbReference type="ARBA" id="ARBA00022729"/>
    </source>
</evidence>
<reference evidence="6" key="3">
    <citation type="submission" date="2025-09" db="UniProtKB">
        <authorList>
            <consortium name="Ensembl"/>
        </authorList>
    </citation>
    <scope>IDENTIFICATION</scope>
</reference>